<dbReference type="EMBL" id="CP011219">
    <property type="protein sequence ID" value="AKO33086.1"/>
    <property type="molecule type" value="Genomic_DNA"/>
</dbReference>
<organism evidence="1 2">
    <name type="scientific">Haemophilus ducreyi</name>
    <dbReference type="NCBI Taxonomy" id="730"/>
    <lineage>
        <taxon>Bacteria</taxon>
        <taxon>Pseudomonadati</taxon>
        <taxon>Pseudomonadota</taxon>
        <taxon>Gammaproteobacteria</taxon>
        <taxon>Pasteurellales</taxon>
        <taxon>Pasteurellaceae</taxon>
        <taxon>Haemophilus</taxon>
    </lineage>
</organism>
<gene>
    <name evidence="1" type="ORF">RZ57_06210</name>
</gene>
<evidence type="ECO:0000313" key="1">
    <source>
        <dbReference type="EMBL" id="AKO33086.1"/>
    </source>
</evidence>
<dbReference type="Proteomes" id="UP000060132">
    <property type="component" value="Chromosome"/>
</dbReference>
<reference evidence="1 2" key="1">
    <citation type="journal article" date="2015" name="PLoS Negl. Trop. Dis.">
        <title>Haemophilus ducreyi Cutaneous Ulcer Strains Are Nearly Identical to Class I Genital Ulcer Strains.</title>
        <authorList>
            <person name="Gangaiah D."/>
            <person name="Webb K.M."/>
            <person name="Humphreys T.L."/>
            <person name="Fortney K.R."/>
            <person name="Toh E."/>
            <person name="Tai A."/>
            <person name="Katz S.S."/>
            <person name="Pillay A."/>
            <person name="Chen C.Y."/>
            <person name="Roberts S.A."/>
            <person name="Munson R.S.Jr."/>
            <person name="Spinola S.M."/>
        </authorList>
    </citation>
    <scope>NUCLEOTIDE SEQUENCE [LARGE SCALE GENOMIC DNA]</scope>
    <source>
        <strain evidence="2">CLU2</strain>
    </source>
</reference>
<name>A0AAC8ZAY7_HAEDC</name>
<sequence length="140" mass="16863">MAYTLDRKLKDLEFERKQVLHHLALLEANIDVIKRAIALCEHEEDITHYNTENFIYRRRFKLFKGKIRKYILQIMRENPNKGFTISELTQQIFAIEQNDSKPSAKHLDSVRKQLNAFYQNGLITRTQVSHREVYWQWKAK</sequence>
<evidence type="ECO:0000313" key="2">
    <source>
        <dbReference type="Proteomes" id="UP000060132"/>
    </source>
</evidence>
<dbReference type="RefSeq" id="WP_041603718.1">
    <property type="nucleotide sequence ID" value="NZ_CP011218.1"/>
</dbReference>
<accession>A0AAC8ZAY7</accession>
<protein>
    <submittedName>
        <fullName evidence="1">Uncharacterized protein</fullName>
    </submittedName>
</protein>
<dbReference type="AlphaFoldDB" id="A0AAC8ZAY7"/>
<proteinExistence type="predicted"/>